<dbReference type="EMBL" id="JAYGIM010000001">
    <property type="protein sequence ID" value="MEA5425144.1"/>
    <property type="molecule type" value="Genomic_DNA"/>
</dbReference>
<evidence type="ECO:0000313" key="3">
    <source>
        <dbReference type="EMBL" id="MEA5425144.1"/>
    </source>
</evidence>
<feature type="domain" description="Ig-like" evidence="2">
    <location>
        <begin position="473"/>
        <end position="548"/>
    </location>
</feature>
<dbReference type="Proteomes" id="UP001302222">
    <property type="component" value="Unassembled WGS sequence"/>
</dbReference>
<dbReference type="Pfam" id="PF19081">
    <property type="entry name" value="Ig_7"/>
    <property type="match status" value="2"/>
</dbReference>
<dbReference type="InterPro" id="IPR013783">
    <property type="entry name" value="Ig-like_fold"/>
</dbReference>
<evidence type="ECO:0000313" key="4">
    <source>
        <dbReference type="Proteomes" id="UP001302222"/>
    </source>
</evidence>
<name>A0ABU5SCY8_9BACT</name>
<feature type="region of interest" description="Disordered" evidence="1">
    <location>
        <begin position="838"/>
        <end position="861"/>
    </location>
</feature>
<dbReference type="SUPFAM" id="SSF63829">
    <property type="entry name" value="Calcium-dependent phosphotriesterase"/>
    <property type="match status" value="1"/>
</dbReference>
<dbReference type="Gene3D" id="2.130.10.10">
    <property type="entry name" value="YVTN repeat-like/Quinoprotein amine dehydrogenase"/>
    <property type="match status" value="1"/>
</dbReference>
<accession>A0ABU5SCY8</accession>
<organism evidence="3 4">
    <name type="scientific">Arcicella lustrica</name>
    <dbReference type="NCBI Taxonomy" id="2984196"/>
    <lineage>
        <taxon>Bacteria</taxon>
        <taxon>Pseudomonadati</taxon>
        <taxon>Bacteroidota</taxon>
        <taxon>Cytophagia</taxon>
        <taxon>Cytophagales</taxon>
        <taxon>Flectobacillaceae</taxon>
        <taxon>Arcicella</taxon>
    </lineage>
</organism>
<protein>
    <recommendedName>
        <fullName evidence="2">Ig-like domain-containing protein</fullName>
    </recommendedName>
</protein>
<evidence type="ECO:0000259" key="2">
    <source>
        <dbReference type="Pfam" id="PF19081"/>
    </source>
</evidence>
<dbReference type="InterPro" id="IPR044023">
    <property type="entry name" value="Ig_7"/>
</dbReference>
<reference evidence="3 4" key="1">
    <citation type="submission" date="2023-12" db="EMBL/GenBank/DDBJ databases">
        <title>Novel species of the genus Arcicella isolated from rivers.</title>
        <authorList>
            <person name="Lu H."/>
        </authorList>
    </citation>
    <scope>NUCLEOTIDE SEQUENCE [LARGE SCALE GENOMIC DNA]</scope>
    <source>
        <strain evidence="3 4">DC25W</strain>
    </source>
</reference>
<sequence>MIGIFFRQNINNQVMIMPLLSSEKIHAFRNIFSFFMLLCLSFSSLHLKAQNSPVGCDKTYMIVGVVPVSGDKALTRSEVFEFGNGNTSNPNAGAIACSIQGGGAEGIVVDPDKNIAYMATCCNQSEIVVYDFSKGVFLAPIPIPGEDLLDLAMSPDKSFLYVTSYNGISKVSTVTNTVVNYYESPSFNNKIAGLWGIAIHPTTGKVYVSKNWNITGETSTIEYVDPSLSGAATLLATAPAGFNYRGINFGDDGSLWAILASDDLNVADRLVHYNSLTGAIIGSFNFPRPTLNAGITSGAVDAFDLAFGPDGDLYITSYKGDCVTKFDLATNAFSTFIPYHAGVQGKSIAFVCGNLKCNDCNAPAISTNDITTTLGTCTNFVPNNNGTATISNLVYNATKTIEASIKEGETFGTSPIFGAGANLTLAPGATTLTFTGLKPATKYTIRIWSGSDVCFNDFTFTTPAFSSKVSSSTGAVLCSPGIASLTAICAVGVPQWYTSSTDNTVIGSGNSFSFNASSNITFFVGCKPIENNCGVLSANRTAVTISVNTTPAAPSQSTVAGGVVCGAGSLGLKATCAAGFIPVWYSSQVSSSILHTGSPFNVPVTETKTYFVACKDLLSGCESPAGSRTSATATFSTVLNPVITTSTLPVCAGTNVTLSVTPATATYAWTGPNGFTSSLQNVPLNNIQAAQGGIYTVEVSNGLCSASTLINVVVFDRPLGITATATNSTCDQDLVKNDGTIKLAGFGSNLRYDISAGATYTGGKLYATSTAIPTDGVLRNDVPNPTAVIQQYTVRVFNANDCFTDHTVTIQKVVCDCGVARCVPYTIIKTKTAPKKDLIRTTSSNSGTTPPTTTPSTSSKITIKNTTGDKVLLNTNDLKEAEDWLTTNSITEDIIVQFNTSDTYLLEDTFAPKYTNGTNRVTFQGATGVRPIFDAQKKSASVWRCERDYTTLKNIELRNANIDDFGGAIIRADSRTNMKFLDIIVNFGFCVMRATTGVSNLEIDGFIVRNVTAGSFRINGENGLSNGNISIKNINFDHSTGQGGNIIGTSHGYSPSLVLKYNKNWVIENIGSVNGDMLFDLGIIEQSEDIKFKNVRGLLMYFQNNKNLSLTNCYLPSESNQQSSYMSEVDGIDIIHSQIKFSKIYLCSNLRKIRGNVFLEGLRGDLYAAKDVPVIEDNNLIVEYTSGRYIDFDFVDGSPNFSVNDSNLATYQLAKGQNTLFVPLANKAQVIFNTSGSLSSSSVGKGKIPTIIEQVTDDIDGVTRTFPTDVGPFSGLTVE</sequence>
<feature type="domain" description="Ig-like" evidence="2">
    <location>
        <begin position="551"/>
        <end position="634"/>
    </location>
</feature>
<comment type="caution">
    <text evidence="3">The sequence shown here is derived from an EMBL/GenBank/DDBJ whole genome shotgun (WGS) entry which is preliminary data.</text>
</comment>
<dbReference type="RefSeq" id="WP_323255059.1">
    <property type="nucleotide sequence ID" value="NZ_JAYGIM010000001.1"/>
</dbReference>
<dbReference type="InterPro" id="IPR015943">
    <property type="entry name" value="WD40/YVTN_repeat-like_dom_sf"/>
</dbReference>
<gene>
    <name evidence="3" type="ORF">VB798_01080</name>
</gene>
<feature type="compositionally biased region" description="Low complexity" evidence="1">
    <location>
        <begin position="841"/>
        <end position="861"/>
    </location>
</feature>
<evidence type="ECO:0000256" key="1">
    <source>
        <dbReference type="SAM" id="MobiDB-lite"/>
    </source>
</evidence>
<dbReference type="Gene3D" id="2.60.40.10">
    <property type="entry name" value="Immunoglobulins"/>
    <property type="match status" value="1"/>
</dbReference>
<keyword evidence="4" id="KW-1185">Reference proteome</keyword>
<proteinExistence type="predicted"/>